<accession>A0A1A7RE93</accession>
<dbReference type="STRING" id="1443941.A9J31_11600"/>
<dbReference type="OrthoDB" id="6705291at2"/>
<organism evidence="1 2">
    <name type="scientific">Acinetobacter gandensis</name>
    <dbReference type="NCBI Taxonomy" id="1443941"/>
    <lineage>
        <taxon>Bacteria</taxon>
        <taxon>Pseudomonadati</taxon>
        <taxon>Pseudomonadota</taxon>
        <taxon>Gammaproteobacteria</taxon>
        <taxon>Moraxellales</taxon>
        <taxon>Moraxellaceae</taxon>
        <taxon>Acinetobacter</taxon>
    </lineage>
</organism>
<reference evidence="2" key="1">
    <citation type="submission" date="2016-06" db="EMBL/GenBank/DDBJ databases">
        <authorList>
            <person name="Radolfova-Krizova L."/>
            <person name="Nemec A."/>
        </authorList>
    </citation>
    <scope>NUCLEOTIDE SEQUENCE [LARGE SCALE GENOMIC DNA]</scope>
    <source>
        <strain evidence="2">ANC 4275</strain>
    </source>
</reference>
<protein>
    <submittedName>
        <fullName evidence="1">Uncharacterized protein</fullName>
    </submittedName>
</protein>
<gene>
    <name evidence="1" type="ORF">A9J31_11600</name>
</gene>
<comment type="caution">
    <text evidence="1">The sequence shown here is derived from an EMBL/GenBank/DDBJ whole genome shotgun (WGS) entry which is preliminary data.</text>
</comment>
<dbReference type="RefSeq" id="WP_067762066.1">
    <property type="nucleotide sequence ID" value="NZ_CP183909.1"/>
</dbReference>
<dbReference type="AlphaFoldDB" id="A0A1A7RE93"/>
<sequence length="71" mass="8252">MSLYEQISDEITLMDAGEQKWIGQDLPLEAMVAVELLLQDMAEEKLIKVRRKNHEKTTGLKQIDRILIEKL</sequence>
<dbReference type="Proteomes" id="UP000185753">
    <property type="component" value="Unassembled WGS sequence"/>
</dbReference>
<dbReference type="EMBL" id="LZDS01000003">
    <property type="protein sequence ID" value="OBX29753.1"/>
    <property type="molecule type" value="Genomic_DNA"/>
</dbReference>
<evidence type="ECO:0000313" key="1">
    <source>
        <dbReference type="EMBL" id="OBX29753.1"/>
    </source>
</evidence>
<keyword evidence="2" id="KW-1185">Reference proteome</keyword>
<name>A0A1A7RE93_9GAMM</name>
<evidence type="ECO:0000313" key="2">
    <source>
        <dbReference type="Proteomes" id="UP000185753"/>
    </source>
</evidence>
<proteinExistence type="predicted"/>